<evidence type="ECO:0000313" key="3">
    <source>
        <dbReference type="Proteomes" id="UP000663505"/>
    </source>
</evidence>
<gene>
    <name evidence="2" type="ORF">JZ786_21355</name>
</gene>
<reference evidence="2 3" key="1">
    <citation type="submission" date="2021-02" db="EMBL/GenBank/DDBJ databases">
        <title>Alicyclobacillus curvatus sp. nov. and Alicyclobacillus mengziensis sp. nov., two acidophilic bacteria isolated from acid mine drainage.</title>
        <authorList>
            <person name="Huang Y."/>
        </authorList>
    </citation>
    <scope>NUCLEOTIDE SEQUENCE [LARGE SCALE GENOMIC DNA]</scope>
    <source>
        <strain evidence="2 3">S30H14</strain>
    </source>
</reference>
<accession>A0A9X7W067</accession>
<dbReference type="EMBL" id="CP071182">
    <property type="protein sequence ID" value="QSO46943.1"/>
    <property type="molecule type" value="Genomic_DNA"/>
</dbReference>
<dbReference type="AlphaFoldDB" id="A0A9X7W067"/>
<evidence type="ECO:0000256" key="1">
    <source>
        <dbReference type="SAM" id="Coils"/>
    </source>
</evidence>
<protein>
    <submittedName>
        <fullName evidence="2">Uncharacterized protein</fullName>
    </submittedName>
</protein>
<keyword evidence="1" id="KW-0175">Coiled coil</keyword>
<sequence>MNGKRFTIARRYGDTPVVKDEAGNISTFTPSDVLPHIEIYGQNEIHDISQNNASQRDLLARFLDLEHNVHHLDIERIIDLLKKNSKQINEVSRKMAEIQDDVALLSKLGERLGHFKSLGLEEKLKILPLLEEEKRLLKTMLEDNAPSLNKGI</sequence>
<proteinExistence type="predicted"/>
<dbReference type="RefSeq" id="WP_206656304.1">
    <property type="nucleotide sequence ID" value="NZ_CP071182.1"/>
</dbReference>
<evidence type="ECO:0000313" key="2">
    <source>
        <dbReference type="EMBL" id="QSO46943.1"/>
    </source>
</evidence>
<organism evidence="2 3">
    <name type="scientific">Alicyclobacillus mengziensis</name>
    <dbReference type="NCBI Taxonomy" id="2931921"/>
    <lineage>
        <taxon>Bacteria</taxon>
        <taxon>Bacillati</taxon>
        <taxon>Bacillota</taxon>
        <taxon>Bacilli</taxon>
        <taxon>Bacillales</taxon>
        <taxon>Alicyclobacillaceae</taxon>
        <taxon>Alicyclobacillus</taxon>
    </lineage>
</organism>
<name>A0A9X7W067_9BACL</name>
<dbReference type="Proteomes" id="UP000663505">
    <property type="component" value="Chromosome"/>
</dbReference>
<dbReference type="KEGG" id="afx:JZ786_21355"/>
<feature type="coiled-coil region" evidence="1">
    <location>
        <begin position="81"/>
        <end position="108"/>
    </location>
</feature>
<keyword evidence="3" id="KW-1185">Reference proteome</keyword>